<dbReference type="PANTHER" id="PTHR43663">
    <property type="entry name" value="CHROMATE TRANSPORT PROTEIN-RELATED"/>
    <property type="match status" value="1"/>
</dbReference>
<comment type="subcellular location">
    <subcellularLocation>
        <location evidence="1">Cell membrane</location>
        <topology evidence="1">Multi-pass membrane protein</topology>
    </subcellularLocation>
</comment>
<reference evidence="7 8" key="1">
    <citation type="submission" date="2009-01" db="EMBL/GenBank/DDBJ databases">
        <authorList>
            <person name="Fulton L."/>
            <person name="Clifton S."/>
            <person name="Fulton B."/>
            <person name="Xu J."/>
            <person name="Minx P."/>
            <person name="Pepin K.H."/>
            <person name="Johnson M."/>
            <person name="Bhonagiri V."/>
            <person name="Nash W.E."/>
            <person name="Mardis E.R."/>
            <person name="Wilson R.K."/>
        </authorList>
    </citation>
    <scope>NUCLEOTIDE SEQUENCE [LARGE SCALE GENOMIC DNA]</scope>
    <source>
        <strain evidence="7 8">DSM 15981</strain>
    </source>
</reference>
<dbReference type="PANTHER" id="PTHR43663:SF1">
    <property type="entry name" value="CHROMATE TRANSPORTER"/>
    <property type="match status" value="1"/>
</dbReference>
<dbReference type="InterPro" id="IPR052518">
    <property type="entry name" value="CHR_Transporter"/>
</dbReference>
<keyword evidence="4" id="KW-0812">Transmembrane</keyword>
<evidence type="ECO:0000313" key="7">
    <source>
        <dbReference type="EMBL" id="EEG57298.1"/>
    </source>
</evidence>
<name>C0CUF4_9FIRM</name>
<organism evidence="7 8">
    <name type="scientific">[Clostridium] asparagiforme DSM 15981</name>
    <dbReference type="NCBI Taxonomy" id="518636"/>
    <lineage>
        <taxon>Bacteria</taxon>
        <taxon>Bacillati</taxon>
        <taxon>Bacillota</taxon>
        <taxon>Clostridia</taxon>
        <taxon>Lachnospirales</taxon>
        <taxon>Lachnospiraceae</taxon>
        <taxon>Enterocloster</taxon>
    </lineage>
</organism>
<evidence type="ECO:0000256" key="4">
    <source>
        <dbReference type="ARBA" id="ARBA00022692"/>
    </source>
</evidence>
<dbReference type="Pfam" id="PF02417">
    <property type="entry name" value="Chromate_transp"/>
    <property type="match status" value="1"/>
</dbReference>
<evidence type="ECO:0000256" key="5">
    <source>
        <dbReference type="ARBA" id="ARBA00022989"/>
    </source>
</evidence>
<keyword evidence="5" id="KW-1133">Transmembrane helix</keyword>
<dbReference type="GO" id="GO:0015109">
    <property type="term" value="F:chromate transmembrane transporter activity"/>
    <property type="evidence" value="ECO:0007669"/>
    <property type="project" value="InterPro"/>
</dbReference>
<keyword evidence="3" id="KW-1003">Cell membrane</keyword>
<keyword evidence="6" id="KW-0472">Membrane</keyword>
<dbReference type="Proteomes" id="UP000004756">
    <property type="component" value="Unassembled WGS sequence"/>
</dbReference>
<evidence type="ECO:0000256" key="3">
    <source>
        <dbReference type="ARBA" id="ARBA00022475"/>
    </source>
</evidence>
<dbReference type="GO" id="GO:0005886">
    <property type="term" value="C:plasma membrane"/>
    <property type="evidence" value="ECO:0007669"/>
    <property type="project" value="UniProtKB-SubCell"/>
</dbReference>
<dbReference type="HOGENOM" id="CLU_018106_1_0_9"/>
<sequence>MQWNKYPEQGRKTEMISMTAQEAIRPHENESRKKILLKLFISNLYLSTFTFGGGYVIVTLMKKKFVDQYHWIDDQEMLDLVAIAQSCPGPIAVNGAIVVGYQLARVPGLIISVLATVIPPFTILSLISLCYTVFRSNPYVGWMLNGMQSGVAAVIAQVVLEMTQGLVKQRSWSSMVVLVIAFVASYVFNVNAALIILACAVLGLLTRKKGGAENK</sequence>
<dbReference type="AlphaFoldDB" id="C0CUF4"/>
<protein>
    <submittedName>
        <fullName evidence="7">Chromate transport protein</fullName>
    </submittedName>
</protein>
<dbReference type="InterPro" id="IPR003370">
    <property type="entry name" value="Chromate_transpt"/>
</dbReference>
<comment type="caution">
    <text evidence="7">The sequence shown here is derived from an EMBL/GenBank/DDBJ whole genome shotgun (WGS) entry which is preliminary data.</text>
</comment>
<reference evidence="7 8" key="2">
    <citation type="submission" date="2009-02" db="EMBL/GenBank/DDBJ databases">
        <title>Draft genome sequence of Clostridium asparagiforme (DSM 15981).</title>
        <authorList>
            <person name="Sudarsanam P."/>
            <person name="Ley R."/>
            <person name="Guruge J."/>
            <person name="Turnbaugh P.J."/>
            <person name="Mahowald M."/>
            <person name="Liep D."/>
            <person name="Gordon J."/>
        </authorList>
    </citation>
    <scope>NUCLEOTIDE SEQUENCE [LARGE SCALE GENOMIC DNA]</scope>
    <source>
        <strain evidence="7 8">DSM 15981</strain>
    </source>
</reference>
<proteinExistence type="inferred from homology"/>
<keyword evidence="8" id="KW-1185">Reference proteome</keyword>
<gene>
    <name evidence="7" type="ORF">CLOSTASPAR_00603</name>
</gene>
<evidence type="ECO:0000256" key="6">
    <source>
        <dbReference type="ARBA" id="ARBA00023136"/>
    </source>
</evidence>
<dbReference type="EMBL" id="ACCJ01000028">
    <property type="protein sequence ID" value="EEG57298.1"/>
    <property type="molecule type" value="Genomic_DNA"/>
</dbReference>
<evidence type="ECO:0000256" key="1">
    <source>
        <dbReference type="ARBA" id="ARBA00004651"/>
    </source>
</evidence>
<evidence type="ECO:0000256" key="2">
    <source>
        <dbReference type="ARBA" id="ARBA00005262"/>
    </source>
</evidence>
<comment type="similarity">
    <text evidence="2">Belongs to the chromate ion transporter (CHR) (TC 2.A.51) family.</text>
</comment>
<accession>C0CUF4</accession>
<evidence type="ECO:0000313" key="8">
    <source>
        <dbReference type="Proteomes" id="UP000004756"/>
    </source>
</evidence>